<reference evidence="1" key="1">
    <citation type="submission" date="2021-06" db="EMBL/GenBank/DDBJ databases">
        <authorList>
            <person name="Kallberg Y."/>
            <person name="Tangrot J."/>
            <person name="Rosling A."/>
        </authorList>
    </citation>
    <scope>NUCLEOTIDE SEQUENCE</scope>
    <source>
        <strain evidence="1">MA453B</strain>
    </source>
</reference>
<keyword evidence="2" id="KW-1185">Reference proteome</keyword>
<gene>
    <name evidence="1" type="ORF">DERYTH_LOCUS490</name>
</gene>
<proteinExistence type="predicted"/>
<comment type="caution">
    <text evidence="1">The sequence shown here is derived from an EMBL/GenBank/DDBJ whole genome shotgun (WGS) entry which is preliminary data.</text>
</comment>
<accession>A0A9N8VJF3</accession>
<dbReference type="Proteomes" id="UP000789405">
    <property type="component" value="Unassembled WGS sequence"/>
</dbReference>
<name>A0A9N8VJF3_9GLOM</name>
<protein>
    <submittedName>
        <fullName evidence="1">17086_t:CDS:1</fullName>
    </submittedName>
</protein>
<dbReference type="AlphaFoldDB" id="A0A9N8VJF3"/>
<dbReference type="OrthoDB" id="2477266at2759"/>
<organism evidence="1 2">
    <name type="scientific">Dentiscutata erythropus</name>
    <dbReference type="NCBI Taxonomy" id="1348616"/>
    <lineage>
        <taxon>Eukaryota</taxon>
        <taxon>Fungi</taxon>
        <taxon>Fungi incertae sedis</taxon>
        <taxon>Mucoromycota</taxon>
        <taxon>Glomeromycotina</taxon>
        <taxon>Glomeromycetes</taxon>
        <taxon>Diversisporales</taxon>
        <taxon>Gigasporaceae</taxon>
        <taxon>Dentiscutata</taxon>
    </lineage>
</organism>
<evidence type="ECO:0000313" key="1">
    <source>
        <dbReference type="EMBL" id="CAG8450564.1"/>
    </source>
</evidence>
<sequence length="212" mass="24030">MSQSNKPQKLCTNMTQAYKNCQIRHQRKPRSSKVTEALYLFETVMLFISGQMPDDLNTVSINSYVPSLRTTKVQNNDSLIINLYQNITLSFTSHLNETSSVETSLNIYPYEAAETFPNIHFNDSSSVEIPHPCRAVEASQNTFFFIHEGPAQNNDPLIINPCLNIASFFISYPNNFSSLDTPDPYNNTITSSNIYAYGTNEQSFMLPSPFRL</sequence>
<dbReference type="EMBL" id="CAJVPY010000112">
    <property type="protein sequence ID" value="CAG8450564.1"/>
    <property type="molecule type" value="Genomic_DNA"/>
</dbReference>
<evidence type="ECO:0000313" key="2">
    <source>
        <dbReference type="Proteomes" id="UP000789405"/>
    </source>
</evidence>